<reference evidence="2" key="1">
    <citation type="submission" date="2016-06" db="EMBL/GenBank/DDBJ databases">
        <title>Parallel loss of symbiosis genes in relatives of nitrogen-fixing non-legume Parasponia.</title>
        <authorList>
            <person name="Van Velzen R."/>
            <person name="Holmer R."/>
            <person name="Bu F."/>
            <person name="Rutten L."/>
            <person name="Van Zeijl A."/>
            <person name="Liu W."/>
            <person name="Santuari L."/>
            <person name="Cao Q."/>
            <person name="Sharma T."/>
            <person name="Shen D."/>
            <person name="Roswanjaya Y."/>
            <person name="Wardhani T."/>
            <person name="Kalhor M.S."/>
            <person name="Jansen J."/>
            <person name="Van den Hoogen J."/>
            <person name="Gungor B."/>
            <person name="Hartog M."/>
            <person name="Hontelez J."/>
            <person name="Verver J."/>
            <person name="Yang W.-C."/>
            <person name="Schijlen E."/>
            <person name="Repin R."/>
            <person name="Schilthuizen M."/>
            <person name="Schranz E."/>
            <person name="Heidstra R."/>
            <person name="Miyata K."/>
            <person name="Fedorova E."/>
            <person name="Kohlen W."/>
            <person name="Bisseling T."/>
            <person name="Smit S."/>
            <person name="Geurts R."/>
        </authorList>
    </citation>
    <scope>NUCLEOTIDE SEQUENCE [LARGE SCALE GENOMIC DNA]</scope>
    <source>
        <strain evidence="2">cv. WU1-14</strain>
    </source>
</reference>
<evidence type="ECO:0000313" key="1">
    <source>
        <dbReference type="EMBL" id="PON32360.1"/>
    </source>
</evidence>
<dbReference type="Proteomes" id="UP000237105">
    <property type="component" value="Unassembled WGS sequence"/>
</dbReference>
<gene>
    <name evidence="1" type="ORF">PanWU01x14_362010</name>
</gene>
<name>A0A2P5A760_PARAD</name>
<organism evidence="1 2">
    <name type="scientific">Parasponia andersonii</name>
    <name type="common">Sponia andersonii</name>
    <dbReference type="NCBI Taxonomy" id="3476"/>
    <lineage>
        <taxon>Eukaryota</taxon>
        <taxon>Viridiplantae</taxon>
        <taxon>Streptophyta</taxon>
        <taxon>Embryophyta</taxon>
        <taxon>Tracheophyta</taxon>
        <taxon>Spermatophyta</taxon>
        <taxon>Magnoliopsida</taxon>
        <taxon>eudicotyledons</taxon>
        <taxon>Gunneridae</taxon>
        <taxon>Pentapetalae</taxon>
        <taxon>rosids</taxon>
        <taxon>fabids</taxon>
        <taxon>Rosales</taxon>
        <taxon>Cannabaceae</taxon>
        <taxon>Parasponia</taxon>
    </lineage>
</organism>
<feature type="non-terminal residue" evidence="1">
    <location>
        <position position="157"/>
    </location>
</feature>
<evidence type="ECO:0000313" key="2">
    <source>
        <dbReference type="Proteomes" id="UP000237105"/>
    </source>
</evidence>
<comment type="caution">
    <text evidence="1">The sequence shown here is derived from an EMBL/GenBank/DDBJ whole genome shotgun (WGS) entry which is preliminary data.</text>
</comment>
<protein>
    <submittedName>
        <fullName evidence="1">Uncharacterized protein</fullName>
    </submittedName>
</protein>
<sequence length="157" mass="16353">MDDHGKRLDAVAQGNSDGVAGYESEFHGVVGDVWVDFHSAPPPLVIDNQTLNLGLGQDLNSSIYGIVNNIRNDFHGATPPLVNDNQTSNLGLGQDLYRSVHGVEISYVCFGDTSFHVGHALGGVDSRLPSVSSGTHGLVDSGAHGLVLGATCVSCAN</sequence>
<accession>A0A2P5A760</accession>
<dbReference type="AlphaFoldDB" id="A0A2P5A760"/>
<keyword evidence="2" id="KW-1185">Reference proteome</keyword>
<dbReference type="EMBL" id="JXTB01000827">
    <property type="protein sequence ID" value="PON32360.1"/>
    <property type="molecule type" value="Genomic_DNA"/>
</dbReference>
<proteinExistence type="predicted"/>